<sequence length="813" mass="91707">MAQERQEPQGYNPQSIEPKWQKFWDENKTFATTEDAGKPKFYALDMFPYPSGAGLHVGHPEGYTATDIVSRYKRMRGYNVLHPMGWDAFGLPAEQHALDTGEHPRDITVKNINNFRRQIKSLGFSYDWDREFSTTDPDYYKWTQWIFIQLYNKGLAYVAEVPVNWCPALGTVLANEEVINGLSERGNHPVIRKPMRQWVLKITEYADRLLDDLEELDWSESIKDMQRNWIGKSKGAEVTFAIDGHEDALVVFTTRPDTLFGATYCVLAPEHELVAKISTADQLDAVKAYQEKASHKSDLERTDLAKEKTGVFTGAYAVNPVSGAKVPIWIADYVLAGYGTGAIMAVPGHDQRDWEFAKQFGLPIAEVVQGGDVENEAYAGDGPHVNSDFLNGLNNEAAIAAMIEKLEASGSGKGKVTYRLRDWLFSRQRYWGEPIPILHLEDGTMKPVPVDQLPLLLPDVDQIKPSGTGESPLANVTEWVETVDPETGMKARRETNTMPQWAGSCWYYLRFIDPHNDKEICSPEKQKEWLPADLYIGGAEHAVLHLLYARFWHKVLYDLGVVATKEPFHKLVNQGMILGTNNEKMSKSRGNVINPDDIVGEFGADTLRMYEMFMGPLEATKPWNTNGVEGMYRFLSRVWRLFMNEDGSVSAKIGAGETTDAFKRVWHRTVKKITDDYEHLRFNTAISQLMIFVNEAYKTDVLPREAMEHFVQLLSPLAPHIAEELWQKLGGEGSISYVAWPSYEEAWTIDAEVEIVVQVNGKIMDRISIAADTNEADMEQLAKQSDKVAEAIAGKTIRKVIAVKGKLVNIVAN</sequence>
<dbReference type="EMBL" id="VNHS01000002">
    <property type="protein sequence ID" value="TYP78056.1"/>
    <property type="molecule type" value="Genomic_DNA"/>
</dbReference>
<feature type="short sequence motif" description="'KMSKS' region" evidence="9">
    <location>
        <begin position="584"/>
        <end position="588"/>
    </location>
</feature>
<evidence type="ECO:0000256" key="3">
    <source>
        <dbReference type="ARBA" id="ARBA00022598"/>
    </source>
</evidence>
<dbReference type="GO" id="GO:0005829">
    <property type="term" value="C:cytosol"/>
    <property type="evidence" value="ECO:0007669"/>
    <property type="project" value="TreeGrafter"/>
</dbReference>
<dbReference type="EC" id="6.1.1.4" evidence="9"/>
<dbReference type="Pfam" id="PF13603">
    <property type="entry name" value="tRNA-synt_1_2"/>
    <property type="match status" value="1"/>
</dbReference>
<dbReference type="InterPro" id="IPR002300">
    <property type="entry name" value="aa-tRNA-synth_Ia"/>
</dbReference>
<evidence type="ECO:0000256" key="7">
    <source>
        <dbReference type="ARBA" id="ARBA00023146"/>
    </source>
</evidence>
<evidence type="ECO:0000313" key="15">
    <source>
        <dbReference type="EMBL" id="TYP78056.1"/>
    </source>
</evidence>
<dbReference type="InterPro" id="IPR001412">
    <property type="entry name" value="aa-tRNA-synth_I_CS"/>
</dbReference>
<accession>A0A5S5CIM5</accession>
<dbReference type="Gene3D" id="3.90.740.10">
    <property type="entry name" value="Valyl/Leucyl/Isoleucyl-tRNA synthetase, editing domain"/>
    <property type="match status" value="1"/>
</dbReference>
<dbReference type="CDD" id="cd00812">
    <property type="entry name" value="LeuRS_core"/>
    <property type="match status" value="1"/>
</dbReference>
<dbReference type="InterPro" id="IPR014729">
    <property type="entry name" value="Rossmann-like_a/b/a_fold"/>
</dbReference>
<protein>
    <recommendedName>
        <fullName evidence="9">Leucine--tRNA ligase</fullName>
        <ecNumber evidence="9">6.1.1.4</ecNumber>
    </recommendedName>
    <alternativeName>
        <fullName evidence="9">Leucyl-tRNA synthetase</fullName>
        <shortName evidence="9">LeuRS</shortName>
    </alternativeName>
</protein>
<feature type="domain" description="Methionyl/Valyl/Leucyl/Isoleucyl-tRNA synthetase anticodon-binding" evidence="12">
    <location>
        <begin position="665"/>
        <end position="774"/>
    </location>
</feature>
<dbReference type="InterPro" id="IPR015413">
    <property type="entry name" value="Methionyl/Leucyl_tRNA_Synth"/>
</dbReference>
<dbReference type="RefSeq" id="WP_148928521.1">
    <property type="nucleotide sequence ID" value="NZ_VNHS01000002.1"/>
</dbReference>
<evidence type="ECO:0000256" key="5">
    <source>
        <dbReference type="ARBA" id="ARBA00022840"/>
    </source>
</evidence>
<evidence type="ECO:0000256" key="10">
    <source>
        <dbReference type="RuleBase" id="RU363035"/>
    </source>
</evidence>
<proteinExistence type="inferred from homology"/>
<keyword evidence="16" id="KW-1185">Reference proteome</keyword>
<dbReference type="Gene3D" id="3.40.50.620">
    <property type="entry name" value="HUPs"/>
    <property type="match status" value="2"/>
</dbReference>
<evidence type="ECO:0000256" key="9">
    <source>
        <dbReference type="HAMAP-Rule" id="MF_00049"/>
    </source>
</evidence>
<keyword evidence="5 9" id="KW-0067">ATP-binding</keyword>
<keyword evidence="2 9" id="KW-0963">Cytoplasm</keyword>
<dbReference type="InterPro" id="IPR009080">
    <property type="entry name" value="tRNAsynth_Ia_anticodon-bd"/>
</dbReference>
<comment type="caution">
    <text evidence="15">The sequence shown here is derived from an EMBL/GenBank/DDBJ whole genome shotgun (WGS) entry which is preliminary data.</text>
</comment>
<dbReference type="HAMAP" id="MF_00049_B">
    <property type="entry name" value="Leu_tRNA_synth_B"/>
    <property type="match status" value="1"/>
</dbReference>
<evidence type="ECO:0000256" key="6">
    <source>
        <dbReference type="ARBA" id="ARBA00022917"/>
    </source>
</evidence>
<evidence type="ECO:0000259" key="11">
    <source>
        <dbReference type="Pfam" id="PF00133"/>
    </source>
</evidence>
<dbReference type="InterPro" id="IPR002302">
    <property type="entry name" value="Leu-tRNA-ligase"/>
</dbReference>
<comment type="caution">
    <text evidence="9">Lacks conserved residue(s) required for the propagation of feature annotation.</text>
</comment>
<dbReference type="SUPFAM" id="SSF50677">
    <property type="entry name" value="ValRS/IleRS/LeuRS editing domain"/>
    <property type="match status" value="1"/>
</dbReference>
<dbReference type="InterPro" id="IPR013155">
    <property type="entry name" value="M/V/L/I-tRNA-synth_anticd-bd"/>
</dbReference>
<evidence type="ECO:0000256" key="1">
    <source>
        <dbReference type="ARBA" id="ARBA00005594"/>
    </source>
</evidence>
<dbReference type="SUPFAM" id="SSF47323">
    <property type="entry name" value="Anticodon-binding domain of a subclass of class I aminoacyl-tRNA synthetases"/>
    <property type="match status" value="1"/>
</dbReference>
<dbReference type="GO" id="GO:0006429">
    <property type="term" value="P:leucyl-tRNA aminoacylation"/>
    <property type="evidence" value="ECO:0007669"/>
    <property type="project" value="UniProtKB-UniRule"/>
</dbReference>
<feature type="domain" description="Aminoacyl-tRNA synthetase class Ia" evidence="11">
    <location>
        <begin position="420"/>
        <end position="610"/>
    </location>
</feature>
<reference evidence="15 16" key="1">
    <citation type="submission" date="2019-07" db="EMBL/GenBank/DDBJ databases">
        <title>Genomic Encyclopedia of Type Strains, Phase III (KMG-III): the genomes of soil and plant-associated and newly described type strains.</title>
        <authorList>
            <person name="Whitman W."/>
        </authorList>
    </citation>
    <scope>NUCLEOTIDE SEQUENCE [LARGE SCALE GENOMIC DNA]</scope>
    <source>
        <strain evidence="15 16">BL24</strain>
    </source>
</reference>
<feature type="binding site" evidence="9">
    <location>
        <position position="587"/>
    </location>
    <ligand>
        <name>ATP</name>
        <dbReference type="ChEBI" id="CHEBI:30616"/>
    </ligand>
</feature>
<evidence type="ECO:0000313" key="16">
    <source>
        <dbReference type="Proteomes" id="UP000323257"/>
    </source>
</evidence>
<dbReference type="GO" id="GO:0005524">
    <property type="term" value="F:ATP binding"/>
    <property type="evidence" value="ECO:0007669"/>
    <property type="project" value="UniProtKB-UniRule"/>
</dbReference>
<evidence type="ECO:0000256" key="8">
    <source>
        <dbReference type="ARBA" id="ARBA00047469"/>
    </source>
</evidence>
<evidence type="ECO:0000259" key="14">
    <source>
        <dbReference type="Pfam" id="PF13603"/>
    </source>
</evidence>
<dbReference type="GO" id="GO:0004823">
    <property type="term" value="F:leucine-tRNA ligase activity"/>
    <property type="evidence" value="ECO:0007669"/>
    <property type="project" value="UniProtKB-UniRule"/>
</dbReference>
<dbReference type="AlphaFoldDB" id="A0A5S5CIM5"/>
<gene>
    <name evidence="9" type="primary">leuS</name>
    <name evidence="15" type="ORF">BCM02_102632</name>
</gene>
<feature type="domain" description="Leucyl-tRNA synthetase editing" evidence="14">
    <location>
        <begin position="227"/>
        <end position="407"/>
    </location>
</feature>
<dbReference type="Pfam" id="PF09334">
    <property type="entry name" value="tRNA-synt_1g"/>
    <property type="match status" value="1"/>
</dbReference>
<comment type="similarity">
    <text evidence="1 9 10">Belongs to the class-I aminoacyl-tRNA synthetase family.</text>
</comment>
<evidence type="ECO:0000259" key="13">
    <source>
        <dbReference type="Pfam" id="PF09334"/>
    </source>
</evidence>
<evidence type="ECO:0000259" key="12">
    <source>
        <dbReference type="Pfam" id="PF08264"/>
    </source>
</evidence>
<comment type="catalytic activity">
    <reaction evidence="8 9">
        <text>tRNA(Leu) + L-leucine + ATP = L-leucyl-tRNA(Leu) + AMP + diphosphate</text>
        <dbReference type="Rhea" id="RHEA:11688"/>
        <dbReference type="Rhea" id="RHEA-COMP:9613"/>
        <dbReference type="Rhea" id="RHEA-COMP:9622"/>
        <dbReference type="ChEBI" id="CHEBI:30616"/>
        <dbReference type="ChEBI" id="CHEBI:33019"/>
        <dbReference type="ChEBI" id="CHEBI:57427"/>
        <dbReference type="ChEBI" id="CHEBI:78442"/>
        <dbReference type="ChEBI" id="CHEBI:78494"/>
        <dbReference type="ChEBI" id="CHEBI:456215"/>
        <dbReference type="EC" id="6.1.1.4"/>
    </reaction>
</comment>
<dbReference type="OrthoDB" id="9810365at2"/>
<dbReference type="Pfam" id="PF00133">
    <property type="entry name" value="tRNA-synt_1"/>
    <property type="match status" value="1"/>
</dbReference>
<dbReference type="Gene3D" id="1.10.730.10">
    <property type="entry name" value="Isoleucyl-tRNA Synthetase, Domain 1"/>
    <property type="match status" value="1"/>
</dbReference>
<dbReference type="InterPro" id="IPR009008">
    <property type="entry name" value="Val/Leu/Ile-tRNA-synth_edit"/>
</dbReference>
<keyword evidence="4 9" id="KW-0547">Nucleotide-binding</keyword>
<organism evidence="15 16">
    <name type="scientific">Paenibacillus methanolicus</name>
    <dbReference type="NCBI Taxonomy" id="582686"/>
    <lineage>
        <taxon>Bacteria</taxon>
        <taxon>Bacillati</taxon>
        <taxon>Bacillota</taxon>
        <taxon>Bacilli</taxon>
        <taxon>Bacillales</taxon>
        <taxon>Paenibacillaceae</taxon>
        <taxon>Paenibacillus</taxon>
    </lineage>
</organism>
<dbReference type="FunFam" id="3.40.50.620:FF:000056">
    <property type="entry name" value="Leucine--tRNA ligase"/>
    <property type="match status" value="1"/>
</dbReference>
<dbReference type="PRINTS" id="PR00985">
    <property type="entry name" value="TRNASYNTHLEU"/>
</dbReference>
<dbReference type="Proteomes" id="UP000323257">
    <property type="component" value="Unassembled WGS sequence"/>
</dbReference>
<keyword evidence="3 9" id="KW-0436">Ligase</keyword>
<evidence type="ECO:0000256" key="2">
    <source>
        <dbReference type="ARBA" id="ARBA00022490"/>
    </source>
</evidence>
<dbReference type="NCBIfam" id="TIGR00396">
    <property type="entry name" value="leuS_bact"/>
    <property type="match status" value="1"/>
</dbReference>
<dbReference type="GO" id="GO:0002161">
    <property type="term" value="F:aminoacyl-tRNA deacylase activity"/>
    <property type="evidence" value="ECO:0007669"/>
    <property type="project" value="InterPro"/>
</dbReference>
<evidence type="ECO:0000256" key="4">
    <source>
        <dbReference type="ARBA" id="ARBA00022741"/>
    </source>
</evidence>
<dbReference type="Pfam" id="PF08264">
    <property type="entry name" value="Anticodon_1"/>
    <property type="match status" value="1"/>
</dbReference>
<dbReference type="Gene3D" id="3.10.20.590">
    <property type="match status" value="1"/>
</dbReference>
<keyword evidence="7 9" id="KW-0030">Aminoacyl-tRNA synthetase</keyword>
<dbReference type="PANTHER" id="PTHR43740:SF2">
    <property type="entry name" value="LEUCINE--TRNA LIGASE, MITOCHONDRIAL"/>
    <property type="match status" value="1"/>
</dbReference>
<feature type="domain" description="Methionyl/Leucyl tRNA synthetase" evidence="13">
    <location>
        <begin position="47"/>
        <end position="178"/>
    </location>
</feature>
<dbReference type="InterPro" id="IPR025709">
    <property type="entry name" value="Leu_tRNA-synth_edit"/>
</dbReference>
<dbReference type="CDD" id="cd07958">
    <property type="entry name" value="Anticodon_Ia_Leu_BEm"/>
    <property type="match status" value="1"/>
</dbReference>
<comment type="subcellular location">
    <subcellularLocation>
        <location evidence="9">Cytoplasm</location>
    </subcellularLocation>
</comment>
<dbReference type="FunFam" id="3.40.50.620:FF:000077">
    <property type="entry name" value="Leucine--tRNA ligase"/>
    <property type="match status" value="1"/>
</dbReference>
<dbReference type="SUPFAM" id="SSF52374">
    <property type="entry name" value="Nucleotidylyl transferase"/>
    <property type="match status" value="1"/>
</dbReference>
<keyword evidence="6 9" id="KW-0648">Protein biosynthesis</keyword>
<name>A0A5S5CIM5_9BACL</name>
<dbReference type="PANTHER" id="PTHR43740">
    <property type="entry name" value="LEUCYL-TRNA SYNTHETASE"/>
    <property type="match status" value="1"/>
</dbReference>
<dbReference type="PROSITE" id="PS00178">
    <property type="entry name" value="AA_TRNA_LIGASE_I"/>
    <property type="match status" value="1"/>
</dbReference>
<dbReference type="FunFam" id="1.10.730.10:FF:000011">
    <property type="entry name" value="Leucine--tRNA ligase chloroplastic/mitochondrial"/>
    <property type="match status" value="1"/>
</dbReference>